<sequence length="63" mass="6978">MKINQDNGRPSSRERLNITEAVINVLDEHNLGGNALELTTDYASVMLVCGRTLAKSWKMSLTT</sequence>
<proteinExistence type="predicted"/>
<reference evidence="1" key="1">
    <citation type="submission" date="2021-06" db="EMBL/GenBank/DDBJ databases">
        <authorList>
            <person name="Kallberg Y."/>
            <person name="Tangrot J."/>
            <person name="Rosling A."/>
        </authorList>
    </citation>
    <scope>NUCLEOTIDE SEQUENCE</scope>
    <source>
        <strain evidence="1">IA702</strain>
    </source>
</reference>
<comment type="caution">
    <text evidence="1">The sequence shown here is derived from an EMBL/GenBank/DDBJ whole genome shotgun (WGS) entry which is preliminary data.</text>
</comment>
<dbReference type="EMBL" id="CAJVPJ010001003">
    <property type="protein sequence ID" value="CAG8570324.1"/>
    <property type="molecule type" value="Genomic_DNA"/>
</dbReference>
<dbReference type="OrthoDB" id="2417650at2759"/>
<evidence type="ECO:0000313" key="1">
    <source>
        <dbReference type="EMBL" id="CAG8570324.1"/>
    </source>
</evidence>
<dbReference type="Proteomes" id="UP000789572">
    <property type="component" value="Unassembled WGS sequence"/>
</dbReference>
<evidence type="ECO:0000313" key="2">
    <source>
        <dbReference type="Proteomes" id="UP000789572"/>
    </source>
</evidence>
<name>A0A9N9BNK8_9GLOM</name>
<gene>
    <name evidence="1" type="ORF">POCULU_LOCUS5961</name>
</gene>
<dbReference type="AlphaFoldDB" id="A0A9N9BNK8"/>
<protein>
    <submittedName>
        <fullName evidence="1">6620_t:CDS:1</fullName>
    </submittedName>
</protein>
<keyword evidence="2" id="KW-1185">Reference proteome</keyword>
<accession>A0A9N9BNK8</accession>
<organism evidence="1 2">
    <name type="scientific">Paraglomus occultum</name>
    <dbReference type="NCBI Taxonomy" id="144539"/>
    <lineage>
        <taxon>Eukaryota</taxon>
        <taxon>Fungi</taxon>
        <taxon>Fungi incertae sedis</taxon>
        <taxon>Mucoromycota</taxon>
        <taxon>Glomeromycotina</taxon>
        <taxon>Glomeromycetes</taxon>
        <taxon>Paraglomerales</taxon>
        <taxon>Paraglomeraceae</taxon>
        <taxon>Paraglomus</taxon>
    </lineage>
</organism>